<keyword evidence="1" id="KW-0812">Transmembrane</keyword>
<organism evidence="2 3">
    <name type="scientific">Maribacter chungangensis</name>
    <dbReference type="NCBI Taxonomy" id="1069117"/>
    <lineage>
        <taxon>Bacteria</taxon>
        <taxon>Pseudomonadati</taxon>
        <taxon>Bacteroidota</taxon>
        <taxon>Flavobacteriia</taxon>
        <taxon>Flavobacteriales</taxon>
        <taxon>Flavobacteriaceae</taxon>
        <taxon>Maribacter</taxon>
    </lineage>
</organism>
<proteinExistence type="predicted"/>
<protein>
    <submittedName>
        <fullName evidence="2">Uncharacterized protein</fullName>
    </submittedName>
</protein>
<name>A0ABW3B6Q1_9FLAO</name>
<keyword evidence="1" id="KW-1133">Transmembrane helix</keyword>
<feature type="transmembrane region" description="Helical" evidence="1">
    <location>
        <begin position="6"/>
        <end position="25"/>
    </location>
</feature>
<evidence type="ECO:0000313" key="3">
    <source>
        <dbReference type="Proteomes" id="UP001597012"/>
    </source>
</evidence>
<evidence type="ECO:0000313" key="2">
    <source>
        <dbReference type="EMBL" id="MFD0798992.1"/>
    </source>
</evidence>
<sequence>MGDIIKSIVLGVLTVTVWFAASIVMKDLKDNSFKKENKTKEQITFVETLTIDYEGDTKKM</sequence>
<keyword evidence="1" id="KW-0472">Membrane</keyword>
<evidence type="ECO:0000256" key="1">
    <source>
        <dbReference type="SAM" id="Phobius"/>
    </source>
</evidence>
<dbReference type="EMBL" id="JBHTHY010000014">
    <property type="protein sequence ID" value="MFD0798992.1"/>
    <property type="molecule type" value="Genomic_DNA"/>
</dbReference>
<keyword evidence="3" id="KW-1185">Reference proteome</keyword>
<accession>A0ABW3B6Q1</accession>
<reference evidence="3" key="1">
    <citation type="journal article" date="2019" name="Int. J. Syst. Evol. Microbiol.">
        <title>The Global Catalogue of Microorganisms (GCM) 10K type strain sequencing project: providing services to taxonomists for standard genome sequencing and annotation.</title>
        <authorList>
            <consortium name="The Broad Institute Genomics Platform"/>
            <consortium name="The Broad Institute Genome Sequencing Center for Infectious Disease"/>
            <person name="Wu L."/>
            <person name="Ma J."/>
        </authorList>
    </citation>
    <scope>NUCLEOTIDE SEQUENCE [LARGE SCALE GENOMIC DNA]</scope>
    <source>
        <strain evidence="3">CCUG 61948</strain>
    </source>
</reference>
<dbReference type="Proteomes" id="UP001597012">
    <property type="component" value="Unassembled WGS sequence"/>
</dbReference>
<gene>
    <name evidence="2" type="ORF">ACFQZJ_16080</name>
</gene>
<dbReference type="RefSeq" id="WP_379935897.1">
    <property type="nucleotide sequence ID" value="NZ_JBHTHY010000014.1"/>
</dbReference>
<comment type="caution">
    <text evidence="2">The sequence shown here is derived from an EMBL/GenBank/DDBJ whole genome shotgun (WGS) entry which is preliminary data.</text>
</comment>